<dbReference type="AlphaFoldDB" id="A0A9P4N6N2"/>
<gene>
    <name evidence="2" type="ORF">CC78DRAFT_215420</name>
</gene>
<dbReference type="EMBL" id="ML986612">
    <property type="protein sequence ID" value="KAF2264929.1"/>
    <property type="molecule type" value="Genomic_DNA"/>
</dbReference>
<proteinExistence type="predicted"/>
<dbReference type="OrthoDB" id="3770722at2759"/>
<keyword evidence="3" id="KW-1185">Reference proteome</keyword>
<protein>
    <submittedName>
        <fullName evidence="2">Uncharacterized protein</fullName>
    </submittedName>
</protein>
<organism evidence="2 3">
    <name type="scientific">Lojkania enalia</name>
    <dbReference type="NCBI Taxonomy" id="147567"/>
    <lineage>
        <taxon>Eukaryota</taxon>
        <taxon>Fungi</taxon>
        <taxon>Dikarya</taxon>
        <taxon>Ascomycota</taxon>
        <taxon>Pezizomycotina</taxon>
        <taxon>Dothideomycetes</taxon>
        <taxon>Pleosporomycetidae</taxon>
        <taxon>Pleosporales</taxon>
        <taxon>Pleosporales incertae sedis</taxon>
        <taxon>Lojkania</taxon>
    </lineage>
</organism>
<dbReference type="Proteomes" id="UP000800093">
    <property type="component" value="Unassembled WGS sequence"/>
</dbReference>
<feature type="region of interest" description="Disordered" evidence="1">
    <location>
        <begin position="239"/>
        <end position="259"/>
    </location>
</feature>
<sequence>MAHCTAPFTITTYLLLAHNLSNRIVTHHAQWQELRNINLRKALSLKKFFFFLFLYITTMTTTTCLPHHNQAPQTGLVLATLSEGRIGPVSLAPCLPSTPYRDEHDSNGFTKREGYRSVQRSILAWLDRHTTDDLTAQLAYHWTQEVDPETCLPSPQEAVALCYYMRSLHFNTYVRFKKDKDEFACFIANPETIRRGTVNDKFYWKQDLKTGVIERPPRATRRRGAISFEAPTNLLAPSSPAATVYSGDTLPPSQPPPTPRLEDIMPAIERAQAMIMNTQQRVRNMGNQPLVTLLGGGESE</sequence>
<evidence type="ECO:0000313" key="3">
    <source>
        <dbReference type="Proteomes" id="UP000800093"/>
    </source>
</evidence>
<reference evidence="3" key="1">
    <citation type="journal article" date="2020" name="Stud. Mycol.">
        <title>101 Dothideomycetes genomes: A test case for predicting lifestyles and emergence of pathogens.</title>
        <authorList>
            <person name="Haridas S."/>
            <person name="Albert R."/>
            <person name="Binder M."/>
            <person name="Bloem J."/>
            <person name="LaButti K."/>
            <person name="Salamov A."/>
            <person name="Andreopoulos B."/>
            <person name="Baker S."/>
            <person name="Barry K."/>
            <person name="Bills G."/>
            <person name="Bluhm B."/>
            <person name="Cannon C."/>
            <person name="Castanera R."/>
            <person name="Culley D."/>
            <person name="Daum C."/>
            <person name="Ezra D."/>
            <person name="Gonzalez J."/>
            <person name="Henrissat B."/>
            <person name="Kuo A."/>
            <person name="Liang C."/>
            <person name="Lipzen A."/>
            <person name="Lutzoni F."/>
            <person name="Magnuson J."/>
            <person name="Mondo S."/>
            <person name="Nolan M."/>
            <person name="Ohm R."/>
            <person name="Pangilinan J."/>
            <person name="Park H.-J."/>
            <person name="Ramirez L."/>
            <person name="Alfaro M."/>
            <person name="Sun H."/>
            <person name="Tritt A."/>
            <person name="Yoshinaga Y."/>
            <person name="Zwiers L.-H."/>
            <person name="Turgeon B."/>
            <person name="Goodwin S."/>
            <person name="Spatafora J."/>
            <person name="Crous P."/>
            <person name="Grigoriev I."/>
        </authorList>
    </citation>
    <scope>NUCLEOTIDE SEQUENCE [LARGE SCALE GENOMIC DNA]</scope>
    <source>
        <strain evidence="3">CBS 304.66</strain>
    </source>
</reference>
<evidence type="ECO:0000313" key="2">
    <source>
        <dbReference type="EMBL" id="KAF2264929.1"/>
    </source>
</evidence>
<comment type="caution">
    <text evidence="2">The sequence shown here is derived from an EMBL/GenBank/DDBJ whole genome shotgun (WGS) entry which is preliminary data.</text>
</comment>
<evidence type="ECO:0000256" key="1">
    <source>
        <dbReference type="SAM" id="MobiDB-lite"/>
    </source>
</evidence>
<name>A0A9P4N6N2_9PLEO</name>
<accession>A0A9P4N6N2</accession>